<proteinExistence type="predicted"/>
<keyword evidence="2" id="KW-1185">Reference proteome</keyword>
<gene>
    <name evidence="1" type="ORF">CEPIT_LOCUS37556</name>
</gene>
<reference evidence="1" key="1">
    <citation type="submission" date="2022-07" db="EMBL/GenBank/DDBJ databases">
        <authorList>
            <person name="Macas J."/>
            <person name="Novak P."/>
            <person name="Neumann P."/>
        </authorList>
    </citation>
    <scope>NUCLEOTIDE SEQUENCE</scope>
</reference>
<comment type="caution">
    <text evidence="1">The sequence shown here is derived from an EMBL/GenBank/DDBJ whole genome shotgun (WGS) entry which is preliminary data.</text>
</comment>
<evidence type="ECO:0000313" key="1">
    <source>
        <dbReference type="EMBL" id="CAH9139391.1"/>
    </source>
</evidence>
<accession>A0AAV0FVQ4</accession>
<name>A0AAV0FVQ4_9ASTE</name>
<protein>
    <submittedName>
        <fullName evidence="1">Uncharacterized protein</fullName>
    </submittedName>
</protein>
<sequence length="81" mass="9158">MDHVIKGRCVSYCPLHNKKRKKLEAAARHGGGGCTETRRQVILEAEFLFAWMRLPLYTILTKEKVGGWTTGSSFYKEEAGV</sequence>
<organism evidence="1 2">
    <name type="scientific">Cuscuta epithymum</name>
    <dbReference type="NCBI Taxonomy" id="186058"/>
    <lineage>
        <taxon>Eukaryota</taxon>
        <taxon>Viridiplantae</taxon>
        <taxon>Streptophyta</taxon>
        <taxon>Embryophyta</taxon>
        <taxon>Tracheophyta</taxon>
        <taxon>Spermatophyta</taxon>
        <taxon>Magnoliopsida</taxon>
        <taxon>eudicotyledons</taxon>
        <taxon>Gunneridae</taxon>
        <taxon>Pentapetalae</taxon>
        <taxon>asterids</taxon>
        <taxon>lamiids</taxon>
        <taxon>Solanales</taxon>
        <taxon>Convolvulaceae</taxon>
        <taxon>Cuscuteae</taxon>
        <taxon>Cuscuta</taxon>
        <taxon>Cuscuta subgen. Cuscuta</taxon>
    </lineage>
</organism>
<dbReference type="Proteomes" id="UP001152523">
    <property type="component" value="Unassembled WGS sequence"/>
</dbReference>
<dbReference type="EMBL" id="CAMAPF010001015">
    <property type="protein sequence ID" value="CAH9139391.1"/>
    <property type="molecule type" value="Genomic_DNA"/>
</dbReference>
<evidence type="ECO:0000313" key="2">
    <source>
        <dbReference type="Proteomes" id="UP001152523"/>
    </source>
</evidence>
<dbReference type="AlphaFoldDB" id="A0AAV0FVQ4"/>